<dbReference type="GO" id="GO:0005085">
    <property type="term" value="F:guanyl-nucleotide exchange factor activity"/>
    <property type="evidence" value="ECO:0007669"/>
    <property type="project" value="UniProtKB-KW"/>
</dbReference>
<dbReference type="OrthoDB" id="8963439at2759"/>
<dbReference type="Pfam" id="PF00621">
    <property type="entry name" value="RhoGEF"/>
    <property type="match status" value="1"/>
</dbReference>
<dbReference type="InterPro" id="IPR035899">
    <property type="entry name" value="DBL_dom_sf"/>
</dbReference>
<feature type="compositionally biased region" description="Basic and acidic residues" evidence="2">
    <location>
        <begin position="47"/>
        <end position="69"/>
    </location>
</feature>
<dbReference type="InterPro" id="IPR039919">
    <property type="entry name" value="ARHGEF10/ARHGEF17"/>
</dbReference>
<feature type="compositionally biased region" description="Low complexity" evidence="2">
    <location>
        <begin position="37"/>
        <end position="46"/>
    </location>
</feature>
<dbReference type="GO" id="GO:0051496">
    <property type="term" value="P:positive regulation of stress fiber assembly"/>
    <property type="evidence" value="ECO:0007669"/>
    <property type="project" value="TreeGrafter"/>
</dbReference>
<feature type="domain" description="DH" evidence="3">
    <location>
        <begin position="105"/>
        <end position="251"/>
    </location>
</feature>
<accession>A0A9Q0IKF9</accession>
<dbReference type="PROSITE" id="PS50010">
    <property type="entry name" value="DH_2"/>
    <property type="match status" value="1"/>
</dbReference>
<reference evidence="4" key="1">
    <citation type="submission" date="2022-07" db="EMBL/GenBank/DDBJ databases">
        <title>Chromosome-level genome of Muraenolepis orangiensis.</title>
        <authorList>
            <person name="Kim J."/>
        </authorList>
    </citation>
    <scope>NUCLEOTIDE SEQUENCE</scope>
    <source>
        <strain evidence="4">KU_S4_2022</strain>
        <tissue evidence="4">Muscle</tissue>
    </source>
</reference>
<dbReference type="Gene3D" id="1.20.900.10">
    <property type="entry name" value="Dbl homology (DH) domain"/>
    <property type="match status" value="1"/>
</dbReference>
<name>A0A9Q0IKF9_9TELE</name>
<dbReference type="AlphaFoldDB" id="A0A9Q0IKF9"/>
<evidence type="ECO:0000313" key="5">
    <source>
        <dbReference type="Proteomes" id="UP001148018"/>
    </source>
</evidence>
<keyword evidence="5" id="KW-1185">Reference proteome</keyword>
<keyword evidence="1" id="KW-0344">Guanine-nucleotide releasing factor</keyword>
<gene>
    <name evidence="4" type="ORF">NHX12_029824</name>
</gene>
<feature type="region of interest" description="Disordered" evidence="2">
    <location>
        <begin position="1"/>
        <end position="98"/>
    </location>
</feature>
<feature type="compositionally biased region" description="Polar residues" evidence="2">
    <location>
        <begin position="86"/>
        <end position="97"/>
    </location>
</feature>
<dbReference type="InterPro" id="IPR000219">
    <property type="entry name" value="DH_dom"/>
</dbReference>
<dbReference type="PANTHER" id="PTHR12877">
    <property type="entry name" value="RHO GUANINE NUCLEOTIDE EXCHANGE FACTOR"/>
    <property type="match status" value="1"/>
</dbReference>
<organism evidence="4 5">
    <name type="scientific">Muraenolepis orangiensis</name>
    <name type="common">Patagonian moray cod</name>
    <dbReference type="NCBI Taxonomy" id="630683"/>
    <lineage>
        <taxon>Eukaryota</taxon>
        <taxon>Metazoa</taxon>
        <taxon>Chordata</taxon>
        <taxon>Craniata</taxon>
        <taxon>Vertebrata</taxon>
        <taxon>Euteleostomi</taxon>
        <taxon>Actinopterygii</taxon>
        <taxon>Neopterygii</taxon>
        <taxon>Teleostei</taxon>
        <taxon>Neoteleostei</taxon>
        <taxon>Acanthomorphata</taxon>
        <taxon>Zeiogadaria</taxon>
        <taxon>Gadariae</taxon>
        <taxon>Gadiformes</taxon>
        <taxon>Muraenolepidoidei</taxon>
        <taxon>Muraenolepididae</taxon>
        <taxon>Muraenolepis</taxon>
    </lineage>
</organism>
<comment type="caution">
    <text evidence="4">The sequence shown here is derived from an EMBL/GenBank/DDBJ whole genome shotgun (WGS) entry which is preliminary data.</text>
</comment>
<feature type="compositionally biased region" description="Acidic residues" evidence="2">
    <location>
        <begin position="14"/>
        <end position="29"/>
    </location>
</feature>
<evidence type="ECO:0000259" key="3">
    <source>
        <dbReference type="PROSITE" id="PS50010"/>
    </source>
</evidence>
<dbReference type="EMBL" id="JANIIK010000046">
    <property type="protein sequence ID" value="KAJ3602064.1"/>
    <property type="molecule type" value="Genomic_DNA"/>
</dbReference>
<evidence type="ECO:0000256" key="2">
    <source>
        <dbReference type="SAM" id="MobiDB-lite"/>
    </source>
</evidence>
<evidence type="ECO:0000313" key="4">
    <source>
        <dbReference type="EMBL" id="KAJ3602064.1"/>
    </source>
</evidence>
<dbReference type="SUPFAM" id="SSF48065">
    <property type="entry name" value="DBL homology domain (DH-domain)"/>
    <property type="match status" value="1"/>
</dbReference>
<dbReference type="GO" id="GO:0030036">
    <property type="term" value="P:actin cytoskeleton organization"/>
    <property type="evidence" value="ECO:0007669"/>
    <property type="project" value="TreeGrafter"/>
</dbReference>
<sequence length="251" mass="27789">MMSTTTPQPPQKEGEEEEEDEDSADDNVPEDAAAAKTSTRSVTTEATTEKDESQPKSEDLSKASSDPHHSQQPVSMAPTTPPAGQEGNSSTDDSPATHTDYAIDFRTRARLSDWNAAAQCDVFLTGLADYVKDELLSPDVRGLRERCARTKRELASRLGANYDTKFSKSMVLDVYSDYVNNFTNAMALIKKACISKPAFLEFLKKKQASSVDRITLYGLMVKPIQRFPQFILLLQLALTELETLAEKLNEL</sequence>
<protein>
    <recommendedName>
        <fullName evidence="3">DH domain-containing protein</fullName>
    </recommendedName>
</protein>
<evidence type="ECO:0000256" key="1">
    <source>
        <dbReference type="ARBA" id="ARBA00022658"/>
    </source>
</evidence>
<dbReference type="GO" id="GO:0032933">
    <property type="term" value="P:SREBP signaling pathway"/>
    <property type="evidence" value="ECO:0007669"/>
    <property type="project" value="TreeGrafter"/>
</dbReference>
<proteinExistence type="predicted"/>
<dbReference type="Proteomes" id="UP001148018">
    <property type="component" value="Unassembled WGS sequence"/>
</dbReference>
<dbReference type="GO" id="GO:0005829">
    <property type="term" value="C:cytosol"/>
    <property type="evidence" value="ECO:0007669"/>
    <property type="project" value="TreeGrafter"/>
</dbReference>
<dbReference type="PANTHER" id="PTHR12877:SF16">
    <property type="entry name" value="RHO GUANINE NUCLEOTIDE EXCHANGE FACTOR 10-LIKE PROTEIN"/>
    <property type="match status" value="1"/>
</dbReference>